<keyword evidence="3" id="KW-1185">Reference proteome</keyword>
<comment type="caution">
    <text evidence="2">The sequence shown here is derived from an EMBL/GenBank/DDBJ whole genome shotgun (WGS) entry which is preliminary data.</text>
</comment>
<dbReference type="Proteomes" id="UP000523545">
    <property type="component" value="Unassembled WGS sequence"/>
</dbReference>
<protein>
    <submittedName>
        <fullName evidence="2">Uncharacterized protein</fullName>
    </submittedName>
</protein>
<organism evidence="2 3">
    <name type="scientific">Micromonospora jinlongensis</name>
    <dbReference type="NCBI Taxonomy" id="1287877"/>
    <lineage>
        <taxon>Bacteria</taxon>
        <taxon>Bacillati</taxon>
        <taxon>Actinomycetota</taxon>
        <taxon>Actinomycetes</taxon>
        <taxon>Micromonosporales</taxon>
        <taxon>Micromonosporaceae</taxon>
        <taxon>Micromonospora</taxon>
    </lineage>
</organism>
<accession>A0A7Z0BB36</accession>
<sequence length="200" mass="21272">MAGKVQHGQHPPAQVDPVAVIEHPVQGHGCDAVAGRVVAGTGKGVEHELRDGFSRWVDPEFVVELRAVQARRYARREDLGLGGVGGSVSELGCSTDVVKVRVGEQDHRIAVEQAGERLPQGDDTEPGVDHQVTVGAAQPPEVRGHQLVDVRLRDADDAVTHVGLCMPVDHARQCASAIPEPLPAASHPQDSVEDLPSVYI</sequence>
<dbReference type="AlphaFoldDB" id="A0A7Z0BB36"/>
<name>A0A7Z0BB36_9ACTN</name>
<proteinExistence type="predicted"/>
<evidence type="ECO:0000313" key="2">
    <source>
        <dbReference type="EMBL" id="NYH40421.1"/>
    </source>
</evidence>
<reference evidence="2 3" key="1">
    <citation type="submission" date="2020-07" db="EMBL/GenBank/DDBJ databases">
        <title>Sequencing the genomes of 1000 actinobacteria strains.</title>
        <authorList>
            <person name="Klenk H.-P."/>
        </authorList>
    </citation>
    <scope>NUCLEOTIDE SEQUENCE [LARGE SCALE GENOMIC DNA]</scope>
    <source>
        <strain evidence="2 3">DSM 45876</strain>
    </source>
</reference>
<evidence type="ECO:0000256" key="1">
    <source>
        <dbReference type="SAM" id="MobiDB-lite"/>
    </source>
</evidence>
<dbReference type="EMBL" id="JACCHK010000001">
    <property type="protein sequence ID" value="NYH40421.1"/>
    <property type="molecule type" value="Genomic_DNA"/>
</dbReference>
<feature type="region of interest" description="Disordered" evidence="1">
    <location>
        <begin position="181"/>
        <end position="200"/>
    </location>
</feature>
<gene>
    <name evidence="2" type="ORF">HNR22_000148</name>
</gene>
<evidence type="ECO:0000313" key="3">
    <source>
        <dbReference type="Proteomes" id="UP000523545"/>
    </source>
</evidence>